<proteinExistence type="inferred from homology"/>
<evidence type="ECO:0000313" key="8">
    <source>
        <dbReference type="Proteomes" id="UP001060336"/>
    </source>
</evidence>
<organism evidence="7 8">
    <name type="scientific">Nisaea acidiphila</name>
    <dbReference type="NCBI Taxonomy" id="1862145"/>
    <lineage>
        <taxon>Bacteria</taxon>
        <taxon>Pseudomonadati</taxon>
        <taxon>Pseudomonadota</taxon>
        <taxon>Alphaproteobacteria</taxon>
        <taxon>Rhodospirillales</taxon>
        <taxon>Thalassobaculaceae</taxon>
        <taxon>Nisaea</taxon>
    </lineage>
</organism>
<keyword evidence="2 3" id="KW-0786">Thiamine pyrophosphate</keyword>
<comment type="similarity">
    <text evidence="1 3">Belongs to the TPP enzyme family.</text>
</comment>
<evidence type="ECO:0000259" key="4">
    <source>
        <dbReference type="Pfam" id="PF00205"/>
    </source>
</evidence>
<dbReference type="CDD" id="cd07035">
    <property type="entry name" value="TPP_PYR_POX_like"/>
    <property type="match status" value="1"/>
</dbReference>
<dbReference type="InterPro" id="IPR012000">
    <property type="entry name" value="Thiamin_PyroP_enz_cen_dom"/>
</dbReference>
<dbReference type="Pfam" id="PF02775">
    <property type="entry name" value="TPP_enzyme_C"/>
    <property type="match status" value="1"/>
</dbReference>
<dbReference type="EMBL" id="CP102480">
    <property type="protein sequence ID" value="UUX50014.1"/>
    <property type="molecule type" value="Genomic_DNA"/>
</dbReference>
<dbReference type="GO" id="GO:0005948">
    <property type="term" value="C:acetolactate synthase complex"/>
    <property type="evidence" value="ECO:0007669"/>
    <property type="project" value="TreeGrafter"/>
</dbReference>
<dbReference type="Proteomes" id="UP001060336">
    <property type="component" value="Chromosome"/>
</dbReference>
<dbReference type="Gene3D" id="3.40.50.970">
    <property type="match status" value="2"/>
</dbReference>
<dbReference type="GO" id="GO:0009097">
    <property type="term" value="P:isoleucine biosynthetic process"/>
    <property type="evidence" value="ECO:0007669"/>
    <property type="project" value="TreeGrafter"/>
</dbReference>
<dbReference type="InterPro" id="IPR012001">
    <property type="entry name" value="Thiamin_PyroP_enz_TPP-bd_dom"/>
</dbReference>
<dbReference type="GO" id="GO:0009099">
    <property type="term" value="P:L-valine biosynthetic process"/>
    <property type="evidence" value="ECO:0007669"/>
    <property type="project" value="TreeGrafter"/>
</dbReference>
<dbReference type="Pfam" id="PF00205">
    <property type="entry name" value="TPP_enzyme_M"/>
    <property type="match status" value="1"/>
</dbReference>
<evidence type="ECO:0000313" key="7">
    <source>
        <dbReference type="EMBL" id="UUX50014.1"/>
    </source>
</evidence>
<reference evidence="7" key="1">
    <citation type="submission" date="2022-08" db="EMBL/GenBank/DDBJ databases">
        <title>Nisaea acidiphila sp. nov., isolated from a marine algal debris and emended description of the genus Nisaea Urios et al. 2008.</title>
        <authorList>
            <person name="Kwon K."/>
        </authorList>
    </citation>
    <scope>NUCLEOTIDE SEQUENCE</scope>
    <source>
        <strain evidence="7">MEBiC11861</strain>
    </source>
</reference>
<dbReference type="InterPro" id="IPR011766">
    <property type="entry name" value="TPP_enzyme_TPP-bd"/>
</dbReference>
<feature type="domain" description="Thiamine pyrophosphate enzyme central" evidence="4">
    <location>
        <begin position="205"/>
        <end position="338"/>
    </location>
</feature>
<evidence type="ECO:0000256" key="1">
    <source>
        <dbReference type="ARBA" id="ARBA00007812"/>
    </source>
</evidence>
<dbReference type="NCBIfam" id="NF006052">
    <property type="entry name" value="PRK08199.1"/>
    <property type="match status" value="1"/>
</dbReference>
<dbReference type="CDD" id="cd00568">
    <property type="entry name" value="TPP_enzymes"/>
    <property type="match status" value="1"/>
</dbReference>
<dbReference type="GO" id="GO:0000287">
    <property type="term" value="F:magnesium ion binding"/>
    <property type="evidence" value="ECO:0007669"/>
    <property type="project" value="InterPro"/>
</dbReference>
<dbReference type="PANTHER" id="PTHR18968">
    <property type="entry name" value="THIAMINE PYROPHOSPHATE ENZYMES"/>
    <property type="match status" value="1"/>
</dbReference>
<dbReference type="InterPro" id="IPR000399">
    <property type="entry name" value="TPP-bd_CS"/>
</dbReference>
<dbReference type="SUPFAM" id="SSF52518">
    <property type="entry name" value="Thiamin diphosphate-binding fold (THDP-binding)"/>
    <property type="match status" value="2"/>
</dbReference>
<dbReference type="FunFam" id="3.40.50.970:FF:000007">
    <property type="entry name" value="Acetolactate synthase"/>
    <property type="match status" value="1"/>
</dbReference>
<gene>
    <name evidence="7" type="ORF">NUH88_21820</name>
</gene>
<name>A0A9J7AS23_9PROT</name>
<keyword evidence="8" id="KW-1185">Reference proteome</keyword>
<protein>
    <submittedName>
        <fullName evidence="7">Thiamine pyrophosphate-binding protein</fullName>
    </submittedName>
</protein>
<feature type="domain" description="Thiamine pyrophosphate enzyme TPP-binding" evidence="5">
    <location>
        <begin position="395"/>
        <end position="541"/>
    </location>
</feature>
<evidence type="ECO:0000259" key="6">
    <source>
        <dbReference type="Pfam" id="PF02776"/>
    </source>
</evidence>
<dbReference type="GO" id="GO:0050660">
    <property type="term" value="F:flavin adenine dinucleotide binding"/>
    <property type="evidence" value="ECO:0007669"/>
    <property type="project" value="TreeGrafter"/>
</dbReference>
<dbReference type="RefSeq" id="WP_257768978.1">
    <property type="nucleotide sequence ID" value="NZ_CP102480.1"/>
</dbReference>
<evidence type="ECO:0000259" key="5">
    <source>
        <dbReference type="Pfam" id="PF02775"/>
    </source>
</evidence>
<evidence type="ECO:0000256" key="3">
    <source>
        <dbReference type="RuleBase" id="RU362132"/>
    </source>
</evidence>
<feature type="domain" description="Thiamine pyrophosphate enzyme N-terminal TPP-binding" evidence="6">
    <location>
        <begin position="16"/>
        <end position="128"/>
    </location>
</feature>
<dbReference type="Gene3D" id="3.40.50.1220">
    <property type="entry name" value="TPP-binding domain"/>
    <property type="match status" value="1"/>
</dbReference>
<dbReference type="InterPro" id="IPR029061">
    <property type="entry name" value="THDP-binding"/>
</dbReference>
<dbReference type="GO" id="GO:0003984">
    <property type="term" value="F:acetolactate synthase activity"/>
    <property type="evidence" value="ECO:0007669"/>
    <property type="project" value="TreeGrafter"/>
</dbReference>
<dbReference type="SUPFAM" id="SSF52467">
    <property type="entry name" value="DHS-like NAD/FAD-binding domain"/>
    <property type="match status" value="1"/>
</dbReference>
<dbReference type="PROSITE" id="PS00187">
    <property type="entry name" value="TPP_ENZYMES"/>
    <property type="match status" value="1"/>
</dbReference>
<dbReference type="PANTHER" id="PTHR18968:SF120">
    <property type="entry name" value="ACETOLACTATE SYNTHASE LARGE SUBUNIT"/>
    <property type="match status" value="1"/>
</dbReference>
<sequence length="566" mass="60701">MSSSPSSNGSGASRLGGHILVDALVTEGVDLVFGVPGESYLAVIDGLQERNGIRTVMCRQEGGAAMMADAYGKLTGRPGVCMVTRGPGATNASAGVHVAFQDSTPMVLLVGQVARWMVEREAFQEIDYRRMFGQMAKWVAQIDDAARIPEYISRAFHTAVSGRPGPVVLALPEDMLMDYAEAAEIAPYVPVEPHPGPQQMADFRSMLEKAERPLMIVGGGGWDRAACEQIEQFAVANGIPVGASFRCQDYFDNRHSNYVGHVGIGIDPSLAARVRESDMVIALGTRLGEMTTGGYSLFDIPRPKQGLVHIHGSAEELGRVYQGDLLINAMPRSFAAALASMEPVDGSARAEDIAQGHADYLATLEPSPVPGDVQMGEIAAWLNKTLPEDAIITNGAGNYATWMHRYYQYRGFRTQLAPTSGSMGYGLPAAVAAALVHPDRVVVSMNGDGCFMMHGQELATAIQHGAKLIVIVINNGMYGTIRMHQEREFPGRVKHTELQNPDFAALARAYGANGETVLETSEFAPAFERALAADKPTLIEVKIDPEAITPKTTLSAIRAAALSKAD</sequence>
<dbReference type="InterPro" id="IPR045229">
    <property type="entry name" value="TPP_enz"/>
</dbReference>
<dbReference type="KEGG" id="naci:NUH88_21820"/>
<accession>A0A9J7AS23</accession>
<dbReference type="InterPro" id="IPR029035">
    <property type="entry name" value="DHS-like_NAD/FAD-binding_dom"/>
</dbReference>
<dbReference type="AlphaFoldDB" id="A0A9J7AS23"/>
<dbReference type="GO" id="GO:0030976">
    <property type="term" value="F:thiamine pyrophosphate binding"/>
    <property type="evidence" value="ECO:0007669"/>
    <property type="project" value="InterPro"/>
</dbReference>
<dbReference type="Pfam" id="PF02776">
    <property type="entry name" value="TPP_enzyme_N"/>
    <property type="match status" value="1"/>
</dbReference>
<evidence type="ECO:0000256" key="2">
    <source>
        <dbReference type="ARBA" id="ARBA00023052"/>
    </source>
</evidence>